<dbReference type="OrthoDB" id="5321643at2"/>
<dbReference type="InterPro" id="IPR002725">
    <property type="entry name" value="YgjP-like_metallopeptidase"/>
</dbReference>
<dbReference type="Proteomes" id="UP000297065">
    <property type="component" value="Chromosome"/>
</dbReference>
<dbReference type="InterPro" id="IPR053136">
    <property type="entry name" value="UTP_pyrophosphatase-like"/>
</dbReference>
<sequence length="344" mass="37609">MPASKVPAAALHDIPSTVEFTLTDGTRLTAAVRISPRARRARLSLSPRGDLVLAIPLGMGPQQLKASLQLFVPWLERAKSNQLRKLPPPQLPARVDLPLTGESYMVVAGGDMAAGRKVATASPATGTLQLTRGARRVLLVENANQLSLFGSVDDLSLCAQALRQWSRKKAALMLPPFLEHMAVSGGFALAGVSVRDQRARWGSCSRQRLQKHPAQTTQWPGGHRTKVLHQISARIRNLFSAPLPLGMGGREDADMVAQRPGPAPNGPEGRISLNWRALLLPVPLLEHLCWHELCHLRHMNHSVAYRAELARFSPRWPEQEKALNAAWRGLPWWALPGDDASGQG</sequence>
<dbReference type="PANTHER" id="PTHR30399">
    <property type="entry name" value="UNCHARACTERIZED PROTEIN YGJP"/>
    <property type="match status" value="1"/>
</dbReference>
<name>A0A4P7UH86_DESDE</name>
<dbReference type="Pfam" id="PF01863">
    <property type="entry name" value="YgjP-like"/>
    <property type="match status" value="2"/>
</dbReference>
<gene>
    <name evidence="2" type="ORF">DDIC_02880</name>
</gene>
<dbReference type="CDD" id="cd07344">
    <property type="entry name" value="M48_yhfN_like"/>
    <property type="match status" value="1"/>
</dbReference>
<proteinExistence type="predicted"/>
<evidence type="ECO:0000259" key="1">
    <source>
        <dbReference type="Pfam" id="PF01863"/>
    </source>
</evidence>
<dbReference type="Gene3D" id="3.30.2010.10">
    <property type="entry name" value="Metalloproteases ('zincins'), catalytic domain"/>
    <property type="match status" value="1"/>
</dbReference>
<organism evidence="2 3">
    <name type="scientific">Desulfovibrio desulfuricans</name>
    <dbReference type="NCBI Taxonomy" id="876"/>
    <lineage>
        <taxon>Bacteria</taxon>
        <taxon>Pseudomonadati</taxon>
        <taxon>Thermodesulfobacteriota</taxon>
        <taxon>Desulfovibrionia</taxon>
        <taxon>Desulfovibrionales</taxon>
        <taxon>Desulfovibrionaceae</taxon>
        <taxon>Desulfovibrio</taxon>
    </lineage>
</organism>
<feature type="domain" description="YgjP-like metallopeptidase" evidence="1">
    <location>
        <begin position="39"/>
        <end position="207"/>
    </location>
</feature>
<reference evidence="2 3" key="1">
    <citation type="submission" date="2019-02" db="EMBL/GenBank/DDBJ databases">
        <title>Complete Genome Sequence of Desulfovibrio desulfuricans IC1, a Sulfonate Utilizing Anaerobe.</title>
        <authorList>
            <person name="Day L.A."/>
            <person name="De Leon K.B."/>
            <person name="Wall J.D."/>
        </authorList>
    </citation>
    <scope>NUCLEOTIDE SEQUENCE [LARGE SCALE GENOMIC DNA]</scope>
    <source>
        <strain evidence="2 3">IC1</strain>
    </source>
</reference>
<dbReference type="PANTHER" id="PTHR30399:SF1">
    <property type="entry name" value="UTP PYROPHOSPHATASE"/>
    <property type="match status" value="1"/>
</dbReference>
<dbReference type="RefSeq" id="WP_136399059.1">
    <property type="nucleotide sequence ID" value="NZ_CP036295.1"/>
</dbReference>
<dbReference type="AlphaFoldDB" id="A0A4P7UH86"/>
<evidence type="ECO:0000313" key="2">
    <source>
        <dbReference type="EMBL" id="QCC84837.1"/>
    </source>
</evidence>
<dbReference type="EMBL" id="CP036295">
    <property type="protein sequence ID" value="QCC84837.1"/>
    <property type="molecule type" value="Genomic_DNA"/>
</dbReference>
<protein>
    <submittedName>
        <fullName evidence="2">DUF45 domain-containing protein</fullName>
    </submittedName>
</protein>
<evidence type="ECO:0000313" key="3">
    <source>
        <dbReference type="Proteomes" id="UP000297065"/>
    </source>
</evidence>
<accession>A0A4P7UH86</accession>
<feature type="domain" description="YgjP-like metallopeptidase" evidence="1">
    <location>
        <begin position="267"/>
        <end position="325"/>
    </location>
</feature>